<feature type="compositionally biased region" description="Basic and acidic residues" evidence="13">
    <location>
        <begin position="1"/>
        <end position="11"/>
    </location>
</feature>
<feature type="transmembrane region" description="Helical" evidence="14">
    <location>
        <begin position="416"/>
        <end position="437"/>
    </location>
</feature>
<dbReference type="SMART" id="SM00744">
    <property type="entry name" value="RINGv"/>
    <property type="match status" value="1"/>
</dbReference>
<dbReference type="Gene3D" id="3.30.40.10">
    <property type="entry name" value="Zinc/RING finger domain, C3HC4 (zinc finger)"/>
    <property type="match status" value="1"/>
</dbReference>
<dbReference type="InterPro" id="IPR013083">
    <property type="entry name" value="Znf_RING/FYVE/PHD"/>
</dbReference>
<sequence>MRLWLTDHPELRNGIGASGIRRDETPPPSPDSREPQCRAVWKGVVRPGTDVSCPGAGSVEVAWGSPLPEFRPEVSSPQPGFAPAASTSTPPERPLRSSPSAPRPLPPPPSPAHHPPAALLRFPLPISRPPPPAPPAARLSRAAEFGAASIRAEPAAPLSSRYCRRRRVLRVSSPSRPPAPGAPRQSAPRGGEWAPPPSPPPPGEPASVPEPPRYLPPLPAPPASPERAAGPDEPPKEVVPRRRGADELPPPPPAPLPPAGQEVSAAGDSGEGPRRLPEAAVPEAAAAGKGVPGEPEAGAGGEGERRGAGDQPETRSVCSSRSSSSGGGDQRAGHQHQHHQPICKICFQGAEQGELLNPCRCDGSVRYTHQLCLLKWISERGSWTCELCCYRYHVIAIKMKQPCQWQSISITLVEKVQMIAVILGSLFLIASVTWLLWSAFSPYAVWQRKDILFQICYGMYGFMDLVCIGLIVHEGAAVYRVFKRWRAVNLHWDVLNYDKATDIEESSRGESSTSRTLWLPLTALRNRNLVHPTQLTSPRFQCGYVLLHLFNRMRPHEDLSEDNSSGEVVMRVTSV</sequence>
<dbReference type="Pfam" id="PF12906">
    <property type="entry name" value="RINGv"/>
    <property type="match status" value="1"/>
</dbReference>
<feature type="compositionally biased region" description="Pro residues" evidence="13">
    <location>
        <begin position="248"/>
        <end position="258"/>
    </location>
</feature>
<feature type="transmembrane region" description="Helical" evidence="14">
    <location>
        <begin position="457"/>
        <end position="482"/>
    </location>
</feature>
<keyword evidence="10" id="KW-0862">Zinc</keyword>
<keyword evidence="7" id="KW-0479">Metal-binding</keyword>
<feature type="compositionally biased region" description="Pro residues" evidence="13">
    <location>
        <begin position="101"/>
        <end position="114"/>
    </location>
</feature>
<feature type="domain" description="RING-CH-type" evidence="15">
    <location>
        <begin position="335"/>
        <end position="395"/>
    </location>
</feature>
<keyword evidence="12 14" id="KW-0472">Membrane</keyword>
<evidence type="ECO:0000256" key="2">
    <source>
        <dbReference type="ARBA" id="ARBA00004127"/>
    </source>
</evidence>
<dbReference type="CDD" id="cd16810">
    <property type="entry name" value="RING_CH-C4HC3_MARCH11"/>
    <property type="match status" value="1"/>
</dbReference>
<dbReference type="RefSeq" id="XP_004401630.1">
    <property type="nucleotide sequence ID" value="XM_004401573.1"/>
</dbReference>
<dbReference type="InterPro" id="IPR011016">
    <property type="entry name" value="Znf_RING-CH"/>
</dbReference>
<dbReference type="EC" id="2.3.2.27" evidence="4"/>
<dbReference type="Proteomes" id="UP000245340">
    <property type="component" value="Unplaced"/>
</dbReference>
<comment type="pathway">
    <text evidence="3">Protein modification; protein ubiquitination.</text>
</comment>
<feature type="region of interest" description="Disordered" evidence="13">
    <location>
        <begin position="1"/>
        <end position="334"/>
    </location>
</feature>
<dbReference type="GO" id="GO:0012505">
    <property type="term" value="C:endomembrane system"/>
    <property type="evidence" value="ECO:0007669"/>
    <property type="project" value="UniProtKB-SubCell"/>
</dbReference>
<keyword evidence="16" id="KW-1185">Reference proteome</keyword>
<evidence type="ECO:0000313" key="17">
    <source>
        <dbReference type="RefSeq" id="XP_004401630.1"/>
    </source>
</evidence>
<feature type="compositionally biased region" description="Basic and acidic residues" evidence="13">
    <location>
        <begin position="229"/>
        <end position="246"/>
    </location>
</feature>
<keyword evidence="5" id="KW-0808">Transferase</keyword>
<feature type="compositionally biased region" description="Low complexity" evidence="13">
    <location>
        <begin position="278"/>
        <end position="297"/>
    </location>
</feature>
<reference evidence="17" key="1">
    <citation type="submission" date="2025-08" db="UniProtKB">
        <authorList>
            <consortium name="RefSeq"/>
        </authorList>
    </citation>
    <scope>IDENTIFICATION</scope>
</reference>
<dbReference type="InterPro" id="IPR047906">
    <property type="entry name" value="MARCHF11_RING_CH-C4HC3"/>
</dbReference>
<evidence type="ECO:0000256" key="3">
    <source>
        <dbReference type="ARBA" id="ARBA00004906"/>
    </source>
</evidence>
<feature type="compositionally biased region" description="Basic and acidic residues" evidence="13">
    <location>
        <begin position="20"/>
        <end position="36"/>
    </location>
</feature>
<evidence type="ECO:0000256" key="1">
    <source>
        <dbReference type="ARBA" id="ARBA00000900"/>
    </source>
</evidence>
<dbReference type="PRINTS" id="PR01217">
    <property type="entry name" value="PRICHEXTENSN"/>
</dbReference>
<protein>
    <recommendedName>
        <fullName evidence="4">RING-type E3 ubiquitin transferase</fullName>
        <ecNumber evidence="4">2.3.2.27</ecNumber>
    </recommendedName>
</protein>
<evidence type="ECO:0000313" key="16">
    <source>
        <dbReference type="Proteomes" id="UP000245340"/>
    </source>
</evidence>
<evidence type="ECO:0000256" key="8">
    <source>
        <dbReference type="ARBA" id="ARBA00022771"/>
    </source>
</evidence>
<evidence type="ECO:0000256" key="7">
    <source>
        <dbReference type="ARBA" id="ARBA00022723"/>
    </source>
</evidence>
<dbReference type="AlphaFoldDB" id="A0A9B0GKA5"/>
<gene>
    <name evidence="17" type="primary">MARCH11</name>
</gene>
<proteinExistence type="predicted"/>
<dbReference type="PANTHER" id="PTHR46053">
    <property type="entry name" value="E3 UBIQUITIN-PROTEIN LIGASE MARCH4-LIKE"/>
    <property type="match status" value="1"/>
</dbReference>
<evidence type="ECO:0000256" key="13">
    <source>
        <dbReference type="SAM" id="MobiDB-lite"/>
    </source>
</evidence>
<evidence type="ECO:0000256" key="12">
    <source>
        <dbReference type="ARBA" id="ARBA00023136"/>
    </source>
</evidence>
<dbReference type="InterPro" id="IPR046356">
    <property type="entry name" value="MARCHF4/9/11"/>
</dbReference>
<feature type="compositionally biased region" description="Low complexity" evidence="13">
    <location>
        <begin position="115"/>
        <end position="125"/>
    </location>
</feature>
<evidence type="ECO:0000256" key="14">
    <source>
        <dbReference type="SAM" id="Phobius"/>
    </source>
</evidence>
<keyword evidence="11 14" id="KW-1133">Transmembrane helix</keyword>
<evidence type="ECO:0000256" key="5">
    <source>
        <dbReference type="ARBA" id="ARBA00022679"/>
    </source>
</evidence>
<dbReference type="GO" id="GO:0016567">
    <property type="term" value="P:protein ubiquitination"/>
    <property type="evidence" value="ECO:0007669"/>
    <property type="project" value="InterPro"/>
</dbReference>
<evidence type="ECO:0000259" key="15">
    <source>
        <dbReference type="PROSITE" id="PS51292"/>
    </source>
</evidence>
<evidence type="ECO:0000256" key="10">
    <source>
        <dbReference type="ARBA" id="ARBA00022833"/>
    </source>
</evidence>
<dbReference type="PANTHER" id="PTHR46053:SF1">
    <property type="entry name" value="E3 UBIQUITIN-PROTEIN LIGASE MARCHF11"/>
    <property type="match status" value="1"/>
</dbReference>
<dbReference type="GO" id="GO:0008270">
    <property type="term" value="F:zinc ion binding"/>
    <property type="evidence" value="ECO:0007669"/>
    <property type="project" value="UniProtKB-KW"/>
</dbReference>
<feature type="compositionally biased region" description="Low complexity" evidence="13">
    <location>
        <begin position="182"/>
        <end position="193"/>
    </location>
</feature>
<evidence type="ECO:0000256" key="4">
    <source>
        <dbReference type="ARBA" id="ARBA00012483"/>
    </source>
</evidence>
<dbReference type="SUPFAM" id="SSF57850">
    <property type="entry name" value="RING/U-box"/>
    <property type="match status" value="1"/>
</dbReference>
<dbReference type="PROSITE" id="PS51292">
    <property type="entry name" value="ZF_RING_CH"/>
    <property type="match status" value="1"/>
</dbReference>
<evidence type="ECO:0000256" key="6">
    <source>
        <dbReference type="ARBA" id="ARBA00022692"/>
    </source>
</evidence>
<comment type="catalytic activity">
    <reaction evidence="1">
        <text>S-ubiquitinyl-[E2 ubiquitin-conjugating enzyme]-L-cysteine + [acceptor protein]-L-lysine = [E2 ubiquitin-conjugating enzyme]-L-cysteine + N(6)-ubiquitinyl-[acceptor protein]-L-lysine.</text>
        <dbReference type="EC" id="2.3.2.27"/>
    </reaction>
</comment>
<feature type="compositionally biased region" description="Pro residues" evidence="13">
    <location>
        <begin position="194"/>
        <end position="224"/>
    </location>
</feature>
<keyword evidence="9" id="KW-0833">Ubl conjugation pathway</keyword>
<dbReference type="GO" id="GO:0061630">
    <property type="term" value="F:ubiquitin protein ligase activity"/>
    <property type="evidence" value="ECO:0007669"/>
    <property type="project" value="UniProtKB-EC"/>
</dbReference>
<keyword evidence="8" id="KW-0863">Zinc-finger</keyword>
<evidence type="ECO:0000256" key="11">
    <source>
        <dbReference type="ARBA" id="ARBA00022989"/>
    </source>
</evidence>
<accession>A0A9B0GKA5</accession>
<feature type="compositionally biased region" description="Pro residues" evidence="13">
    <location>
        <begin position="126"/>
        <end position="135"/>
    </location>
</feature>
<comment type="subcellular location">
    <subcellularLocation>
        <location evidence="2">Endomembrane system</location>
        <topology evidence="2">Multi-pass membrane protein</topology>
    </subcellularLocation>
</comment>
<evidence type="ECO:0000256" key="9">
    <source>
        <dbReference type="ARBA" id="ARBA00022786"/>
    </source>
</evidence>
<organism evidence="16 17">
    <name type="scientific">Odobenus rosmarus divergens</name>
    <name type="common">Pacific walrus</name>
    <dbReference type="NCBI Taxonomy" id="9708"/>
    <lineage>
        <taxon>Eukaryota</taxon>
        <taxon>Metazoa</taxon>
        <taxon>Chordata</taxon>
        <taxon>Craniata</taxon>
        <taxon>Vertebrata</taxon>
        <taxon>Euteleostomi</taxon>
        <taxon>Mammalia</taxon>
        <taxon>Eutheria</taxon>
        <taxon>Laurasiatheria</taxon>
        <taxon>Carnivora</taxon>
        <taxon>Caniformia</taxon>
        <taxon>Pinnipedia</taxon>
        <taxon>Odobenidae</taxon>
        <taxon>Odobenus</taxon>
    </lineage>
</organism>
<keyword evidence="6 14" id="KW-0812">Transmembrane</keyword>
<name>A0A9B0GKA5_ODORO</name>